<name>A0A1Z4V3Y4_9CYAN</name>
<dbReference type="RefSeq" id="WP_157749959.1">
    <property type="nucleotide sequence ID" value="NZ_AP018316.1"/>
</dbReference>
<sequence>MNSLLMVSYGASSIINNNFLEMHLTHNSPYELKKNQASNVSFKQLISTVEVFAVELSELPLDSI</sequence>
<protein>
    <submittedName>
        <fullName evidence="1">Uncharacterized protein</fullName>
    </submittedName>
</protein>
<dbReference type="AlphaFoldDB" id="A0A1Z4V3Y4"/>
<organism evidence="1 2">
    <name type="scientific">Dolichospermum compactum NIES-806</name>
    <dbReference type="NCBI Taxonomy" id="1973481"/>
    <lineage>
        <taxon>Bacteria</taxon>
        <taxon>Bacillati</taxon>
        <taxon>Cyanobacteriota</taxon>
        <taxon>Cyanophyceae</taxon>
        <taxon>Nostocales</taxon>
        <taxon>Aphanizomenonaceae</taxon>
        <taxon>Dolichospermum</taxon>
        <taxon>Dolichospermum compactum</taxon>
    </lineage>
</organism>
<evidence type="ECO:0000313" key="1">
    <source>
        <dbReference type="EMBL" id="BAZ86089.1"/>
    </source>
</evidence>
<evidence type="ECO:0000313" key="2">
    <source>
        <dbReference type="Proteomes" id="UP000218702"/>
    </source>
</evidence>
<dbReference type="Proteomes" id="UP000218702">
    <property type="component" value="Chromosome"/>
</dbReference>
<dbReference type="EMBL" id="AP018316">
    <property type="protein sequence ID" value="BAZ86089.1"/>
    <property type="molecule type" value="Genomic_DNA"/>
</dbReference>
<proteinExistence type="predicted"/>
<gene>
    <name evidence="1" type="ORF">NIES806_22960</name>
</gene>
<dbReference type="KEGG" id="dcm:NIES806_22960"/>
<accession>A0A1Z4V3Y4</accession>
<keyword evidence="2" id="KW-1185">Reference proteome</keyword>
<reference evidence="1 2" key="1">
    <citation type="submission" date="2017-06" db="EMBL/GenBank/DDBJ databases">
        <title>Genome sequencing of cyanobaciteial culture collection at National Institute for Environmental Studies (NIES).</title>
        <authorList>
            <person name="Hirose Y."/>
            <person name="Shimura Y."/>
            <person name="Fujisawa T."/>
            <person name="Nakamura Y."/>
            <person name="Kawachi M."/>
        </authorList>
    </citation>
    <scope>NUCLEOTIDE SEQUENCE [LARGE SCALE GENOMIC DNA]</scope>
    <source>
        <strain evidence="1 2">NIES-806</strain>
    </source>
</reference>